<comment type="caution">
    <text evidence="3">The sequence shown here is derived from an EMBL/GenBank/DDBJ whole genome shotgun (WGS) entry which is preliminary data.</text>
</comment>
<gene>
    <name evidence="3" type="ORF">Pfra01_001807000</name>
</gene>
<dbReference type="SUPFAM" id="SSF56672">
    <property type="entry name" value="DNA/RNA polymerases"/>
    <property type="match status" value="1"/>
</dbReference>
<evidence type="ECO:0000313" key="3">
    <source>
        <dbReference type="EMBL" id="GMF47619.1"/>
    </source>
</evidence>
<feature type="domain" description="Reverse transcriptase Ty1/copia-type" evidence="2">
    <location>
        <begin position="354"/>
        <end position="561"/>
    </location>
</feature>
<dbReference type="PANTHER" id="PTHR11439">
    <property type="entry name" value="GAG-POL-RELATED RETROTRANSPOSON"/>
    <property type="match status" value="1"/>
</dbReference>
<dbReference type="InterPro" id="IPR043502">
    <property type="entry name" value="DNA/RNA_pol_sf"/>
</dbReference>
<reference evidence="3" key="1">
    <citation type="submission" date="2023-04" db="EMBL/GenBank/DDBJ databases">
        <title>Phytophthora fragariaefolia NBRC 109709.</title>
        <authorList>
            <person name="Ichikawa N."/>
            <person name="Sato H."/>
            <person name="Tonouchi N."/>
        </authorList>
    </citation>
    <scope>NUCLEOTIDE SEQUENCE</scope>
    <source>
        <strain evidence="3">NBRC 109709</strain>
    </source>
</reference>
<evidence type="ECO:0000256" key="1">
    <source>
        <dbReference type="SAM" id="MobiDB-lite"/>
    </source>
</evidence>
<dbReference type="InterPro" id="IPR013103">
    <property type="entry name" value="RVT_2"/>
</dbReference>
<proteinExistence type="predicted"/>
<sequence>MPVYFPTEHTVQHVNNVSVNEEIVYKDRYHDEYPPIVSEWLSRIDHADDEDCEDGDEQEQVPTQCDDEVSDNASELVDFVDLEEMKPAVPIHDKSDGEVSDYEGEVGIEEWANMPCTWHSRGRCPRNLHLKLTPDAYADLINPHRSAPGGDSTAERHYPDGWTDQPPWNCLNIVDAYTTRNLSDSEAEEIDAVEKQEENNENVMLEEEDPGDPRDVEHIPAEPELATTKEEDDELAEDEAPEHAIVAIDAGNGMDTCMIPEHLTGVQRSSLEAELQDVQDIKRQRDSEGQPTKMTLRSSEERRVPPRCDDYQLYASYCERRAVWLPQCSLWRQGMDREMEAIFRKRVFELIDKSDVPSNTRLLSTMWIYRVKTDNEGYIIRWRSRLVGRGDFQLLEVDYNETLSPVARMMTFRVVIVISAKLGLVLYQGDIDTAYLNARPKIKQYVRSIPGYPCPEGKVYQVNQALYGLCQSRAEWYEEVDKWLRSQGFENTLTELCLYVYYKHNVFALIPVYVDDVVLATNSEEFKTTLFAEKDKKYGFKDGGQAKRFLGIQVEQSAEAVGALTYLTTSTRPDIAFSVGYLSRFVSKPTKKHCGALKRNLRYLVGTTNLGIMYSGSSSMDDRVIVSGHRDADWGNDPDTRKSVTGFVLTIAGCAVAWAARRQTIIAQSTAEAEYVAACEATMEGRGVVNMMDEALPKINMSTELTMRVDNNAAIAFATAPTYSRKTRHIELRCHYVRNQVLKKLVSIYKVDGTENPVDLFTKALPKARLVKFRSMIGMVTALPNLKENIPDEVGGVPTQSEGAVLRFASGSNR</sequence>
<feature type="compositionally biased region" description="Basic and acidic residues" evidence="1">
    <location>
        <begin position="211"/>
        <end position="221"/>
    </location>
</feature>
<accession>A0A9W6XV12</accession>
<dbReference type="Proteomes" id="UP001165121">
    <property type="component" value="Unassembled WGS sequence"/>
</dbReference>
<feature type="region of interest" description="Disordered" evidence="1">
    <location>
        <begin position="193"/>
        <end position="236"/>
    </location>
</feature>
<organism evidence="3 4">
    <name type="scientific">Phytophthora fragariaefolia</name>
    <dbReference type="NCBI Taxonomy" id="1490495"/>
    <lineage>
        <taxon>Eukaryota</taxon>
        <taxon>Sar</taxon>
        <taxon>Stramenopiles</taxon>
        <taxon>Oomycota</taxon>
        <taxon>Peronosporomycetes</taxon>
        <taxon>Peronosporales</taxon>
        <taxon>Peronosporaceae</taxon>
        <taxon>Phytophthora</taxon>
    </lineage>
</organism>
<evidence type="ECO:0000259" key="2">
    <source>
        <dbReference type="Pfam" id="PF07727"/>
    </source>
</evidence>
<evidence type="ECO:0000313" key="4">
    <source>
        <dbReference type="Proteomes" id="UP001165121"/>
    </source>
</evidence>
<protein>
    <submittedName>
        <fullName evidence="3">Unnamed protein product</fullName>
    </submittedName>
</protein>
<dbReference type="EMBL" id="BSXT01002173">
    <property type="protein sequence ID" value="GMF47619.1"/>
    <property type="molecule type" value="Genomic_DNA"/>
</dbReference>
<dbReference type="Pfam" id="PF07727">
    <property type="entry name" value="RVT_2"/>
    <property type="match status" value="1"/>
</dbReference>
<dbReference type="PANTHER" id="PTHR11439:SF491">
    <property type="entry name" value="INTEGRASE CATALYTIC DOMAIN-CONTAINING PROTEIN"/>
    <property type="match status" value="1"/>
</dbReference>
<name>A0A9W6XV12_9STRA</name>
<feature type="region of interest" description="Disordered" evidence="1">
    <location>
        <begin position="282"/>
        <end position="301"/>
    </location>
</feature>
<dbReference type="OrthoDB" id="117958at2759"/>
<keyword evidence="4" id="KW-1185">Reference proteome</keyword>
<dbReference type="AlphaFoldDB" id="A0A9W6XV12"/>
<dbReference type="CDD" id="cd09272">
    <property type="entry name" value="RNase_HI_RT_Ty1"/>
    <property type="match status" value="1"/>
</dbReference>